<name>A0A2U1SXY7_9MICO</name>
<organism evidence="1 2">
    <name type="scientific">Homoserinimonas hongtaonis</name>
    <dbReference type="NCBI Taxonomy" id="2079791"/>
    <lineage>
        <taxon>Bacteria</taxon>
        <taxon>Bacillati</taxon>
        <taxon>Actinomycetota</taxon>
        <taxon>Actinomycetes</taxon>
        <taxon>Micrococcales</taxon>
        <taxon>Microbacteriaceae</taxon>
        <taxon>Homoserinimonas</taxon>
    </lineage>
</organism>
<reference evidence="2" key="1">
    <citation type="submission" date="2018-04" db="EMBL/GenBank/DDBJ databases">
        <authorList>
            <person name="Liu S."/>
            <person name="Wang Z."/>
            <person name="Li J."/>
        </authorList>
    </citation>
    <scope>NUCLEOTIDE SEQUENCE [LARGE SCALE GENOMIC DNA]</scope>
    <source>
        <strain evidence="2">S1194</strain>
    </source>
</reference>
<dbReference type="GO" id="GO:0016151">
    <property type="term" value="F:nickel cation binding"/>
    <property type="evidence" value="ECO:0007669"/>
    <property type="project" value="InterPro"/>
</dbReference>
<keyword evidence="2" id="KW-1185">Reference proteome</keyword>
<dbReference type="EMBL" id="QEEX01000001">
    <property type="protein sequence ID" value="PWB96469.1"/>
    <property type="molecule type" value="Genomic_DNA"/>
</dbReference>
<dbReference type="AlphaFoldDB" id="A0A2U1SXY7"/>
<sequence>MMLADARLPVGGHVHSAGLEPALAGGMPAAQVPAYMRGRARTVTLVEAGTAVVARHVSLLGAADTTGSWQELVLSLAAVDRAWAARTPSRAVRDVSRSLARGYQRLAQTLWASHPAVAATQPLMPTGPTLSRPVLLGVIAAAAGLDGESLVRLVIYDDAQTIAAALLKLEPLDPAVPPGWVLAACAAAEEFVINLAALTSADAIPAWGAPESEGWAEAHSRTTQRLFRA</sequence>
<dbReference type="InterPro" id="IPR002639">
    <property type="entry name" value="UreF"/>
</dbReference>
<accession>A0A2U1SXY7</accession>
<evidence type="ECO:0000313" key="1">
    <source>
        <dbReference type="EMBL" id="PWB96469.1"/>
    </source>
</evidence>
<dbReference type="Gene3D" id="1.10.4190.10">
    <property type="entry name" value="Urease accessory protein UreF"/>
    <property type="match status" value="1"/>
</dbReference>
<dbReference type="Proteomes" id="UP000244978">
    <property type="component" value="Unassembled WGS sequence"/>
</dbReference>
<dbReference type="InterPro" id="IPR038277">
    <property type="entry name" value="UreF_sf"/>
</dbReference>
<protein>
    <submittedName>
        <fullName evidence="1">Urease accessory protein</fullName>
    </submittedName>
</protein>
<gene>
    <name evidence="1" type="ORF">DF220_00370</name>
</gene>
<dbReference type="Pfam" id="PF01730">
    <property type="entry name" value="UreF"/>
    <property type="match status" value="1"/>
</dbReference>
<evidence type="ECO:0000313" key="2">
    <source>
        <dbReference type="Proteomes" id="UP000244978"/>
    </source>
</evidence>
<proteinExistence type="predicted"/>
<comment type="caution">
    <text evidence="1">The sequence shown here is derived from an EMBL/GenBank/DDBJ whole genome shotgun (WGS) entry which is preliminary data.</text>
</comment>